<evidence type="ECO:0000259" key="2">
    <source>
        <dbReference type="Pfam" id="PF13472"/>
    </source>
</evidence>
<dbReference type="PROSITE" id="PS51257">
    <property type="entry name" value="PROKAR_LIPOPROTEIN"/>
    <property type="match status" value="1"/>
</dbReference>
<evidence type="ECO:0000313" key="4">
    <source>
        <dbReference type="Proteomes" id="UP001517376"/>
    </source>
</evidence>
<evidence type="ECO:0000313" key="3">
    <source>
        <dbReference type="EMBL" id="NBE07049.1"/>
    </source>
</evidence>
<dbReference type="GO" id="GO:0016787">
    <property type="term" value="F:hydrolase activity"/>
    <property type="evidence" value="ECO:0007669"/>
    <property type="project" value="UniProtKB-KW"/>
</dbReference>
<evidence type="ECO:0000256" key="1">
    <source>
        <dbReference type="SAM" id="SignalP"/>
    </source>
</evidence>
<dbReference type="EMBL" id="JAAATW010000001">
    <property type="protein sequence ID" value="NBE07049.1"/>
    <property type="molecule type" value="Genomic_DNA"/>
</dbReference>
<feature type="signal peptide" evidence="1">
    <location>
        <begin position="1"/>
        <end position="19"/>
    </location>
</feature>
<dbReference type="SUPFAM" id="SSF52266">
    <property type="entry name" value="SGNH hydrolase"/>
    <property type="match status" value="1"/>
</dbReference>
<proteinExistence type="predicted"/>
<dbReference type="CDD" id="cd00229">
    <property type="entry name" value="SGNH_hydrolase"/>
    <property type="match status" value="1"/>
</dbReference>
<dbReference type="Proteomes" id="UP001517376">
    <property type="component" value="Unassembled WGS sequence"/>
</dbReference>
<gene>
    <name evidence="3" type="ORF">GU920_05845</name>
</gene>
<dbReference type="InterPro" id="IPR036514">
    <property type="entry name" value="SGNH_hydro_sf"/>
</dbReference>
<dbReference type="InterPro" id="IPR013830">
    <property type="entry name" value="SGNH_hydro"/>
</dbReference>
<keyword evidence="3" id="KW-0378">Hydrolase</keyword>
<organism evidence="3 4">
    <name type="scientific">Paragemmobacter ruber</name>
    <dbReference type="NCBI Taxonomy" id="1985673"/>
    <lineage>
        <taxon>Bacteria</taxon>
        <taxon>Pseudomonadati</taxon>
        <taxon>Pseudomonadota</taxon>
        <taxon>Alphaproteobacteria</taxon>
        <taxon>Rhodobacterales</taxon>
        <taxon>Paracoccaceae</taxon>
        <taxon>Paragemmobacter</taxon>
    </lineage>
</organism>
<feature type="domain" description="SGNH hydrolase-type esterase" evidence="2">
    <location>
        <begin position="34"/>
        <end position="215"/>
    </location>
</feature>
<comment type="caution">
    <text evidence="3">The sequence shown here is derived from an EMBL/GenBank/DDBJ whole genome shotgun (WGS) entry which is preliminary data.</text>
</comment>
<feature type="chain" id="PRO_5046993236" evidence="1">
    <location>
        <begin position="20"/>
        <end position="230"/>
    </location>
</feature>
<keyword evidence="1" id="KW-0732">Signal</keyword>
<dbReference type="RefSeq" id="WP_161765996.1">
    <property type="nucleotide sequence ID" value="NZ_JAAATW010000001.1"/>
</dbReference>
<reference evidence="4" key="1">
    <citation type="submission" date="2020-01" db="EMBL/GenBank/DDBJ databases">
        <title>Sphingomonas sp. strain CSW-10.</title>
        <authorList>
            <person name="Chen W.-M."/>
        </authorList>
    </citation>
    <scope>NUCLEOTIDE SEQUENCE [LARGE SCALE GENOMIC DNA]</scope>
    <source>
        <strain evidence="4">CCP-1</strain>
    </source>
</reference>
<name>A0ABW9Y4C8_9RHOB</name>
<protein>
    <submittedName>
        <fullName evidence="3">SGNH/GDSL hydrolase family protein</fullName>
    </submittedName>
</protein>
<sequence length="230" mass="24314">MLRPLIALLSLLLLLSGCGEVVTSSTKDARILLMGDSMMAANRAAGRSVAQGIERQLGEEVIDRSVYAARMIYILPISGAAGLSIPAQQQKGNWDWVVMNGGGNDLVFGCICGRCDGMVDRLISADATAGAIPALVSRIRKTGAKVVWAGYLRNPGLFTPIRSCKVYGDELDRRLARLDARDPGMIFLPMSDVVPTGDPSLHQADMVHPSPKGSAAIATRIAAAIRANGG</sequence>
<keyword evidence="4" id="KW-1185">Reference proteome</keyword>
<accession>A0ABW9Y4C8</accession>
<dbReference type="Gene3D" id="3.40.50.1110">
    <property type="entry name" value="SGNH hydrolase"/>
    <property type="match status" value="1"/>
</dbReference>
<dbReference type="Pfam" id="PF13472">
    <property type="entry name" value="Lipase_GDSL_2"/>
    <property type="match status" value="1"/>
</dbReference>